<keyword evidence="2" id="KW-1185">Reference proteome</keyword>
<dbReference type="Gramene" id="TVT97444">
    <property type="protein sequence ID" value="TVT97444"/>
    <property type="gene ID" value="EJB05_57325"/>
</dbReference>
<organism evidence="1 2">
    <name type="scientific">Eragrostis curvula</name>
    <name type="common">weeping love grass</name>
    <dbReference type="NCBI Taxonomy" id="38414"/>
    <lineage>
        <taxon>Eukaryota</taxon>
        <taxon>Viridiplantae</taxon>
        <taxon>Streptophyta</taxon>
        <taxon>Embryophyta</taxon>
        <taxon>Tracheophyta</taxon>
        <taxon>Spermatophyta</taxon>
        <taxon>Magnoliopsida</taxon>
        <taxon>Liliopsida</taxon>
        <taxon>Poales</taxon>
        <taxon>Poaceae</taxon>
        <taxon>PACMAD clade</taxon>
        <taxon>Chloridoideae</taxon>
        <taxon>Eragrostideae</taxon>
        <taxon>Eragrostidinae</taxon>
        <taxon>Eragrostis</taxon>
    </lineage>
</organism>
<proteinExistence type="predicted"/>
<feature type="non-terminal residue" evidence="1">
    <location>
        <position position="138"/>
    </location>
</feature>
<evidence type="ECO:0000313" key="2">
    <source>
        <dbReference type="Proteomes" id="UP000324897"/>
    </source>
</evidence>
<feature type="non-terminal residue" evidence="1">
    <location>
        <position position="1"/>
    </location>
</feature>
<dbReference type="Proteomes" id="UP000324897">
    <property type="component" value="Unassembled WGS sequence"/>
</dbReference>
<dbReference type="EMBL" id="RWGY01001003">
    <property type="protein sequence ID" value="TVT97444.1"/>
    <property type="molecule type" value="Genomic_DNA"/>
</dbReference>
<protein>
    <submittedName>
        <fullName evidence="1">Uncharacterized protein</fullName>
    </submittedName>
</protein>
<evidence type="ECO:0000313" key="1">
    <source>
        <dbReference type="EMBL" id="TVT97444.1"/>
    </source>
</evidence>
<sequence>MVTRHRDLHVSLSGAAILREHVAAAYGRLITKEEAAWNSGRLIPSAAVAAPLSAASGAGPRLIPLSCAPKFRSHFPTGAMVGQSCRIRWSASSFVVTQQHPRMSDKADWCDANLRHFIDICKGKIEAGNRPHGQFTRN</sequence>
<dbReference type="AlphaFoldDB" id="A0A5J9SDR1"/>
<gene>
    <name evidence="1" type="ORF">EJB05_57325</name>
</gene>
<accession>A0A5J9SDR1</accession>
<comment type="caution">
    <text evidence="1">The sequence shown here is derived from an EMBL/GenBank/DDBJ whole genome shotgun (WGS) entry which is preliminary data.</text>
</comment>
<name>A0A5J9SDR1_9POAL</name>
<reference evidence="1 2" key="1">
    <citation type="journal article" date="2019" name="Sci. Rep.">
        <title>A high-quality genome of Eragrostis curvula grass provides insights into Poaceae evolution and supports new strategies to enhance forage quality.</title>
        <authorList>
            <person name="Carballo J."/>
            <person name="Santos B.A.C.M."/>
            <person name="Zappacosta D."/>
            <person name="Garbus I."/>
            <person name="Selva J.P."/>
            <person name="Gallo C.A."/>
            <person name="Diaz A."/>
            <person name="Albertini E."/>
            <person name="Caccamo M."/>
            <person name="Echenique V."/>
        </authorList>
    </citation>
    <scope>NUCLEOTIDE SEQUENCE [LARGE SCALE GENOMIC DNA]</scope>
    <source>
        <strain evidence="2">cv. Victoria</strain>
        <tissue evidence="1">Leaf</tissue>
    </source>
</reference>